<dbReference type="SMART" id="SM01008">
    <property type="entry name" value="Ald_Xan_dh_C"/>
    <property type="match status" value="1"/>
</dbReference>
<evidence type="ECO:0000256" key="1">
    <source>
        <dbReference type="ARBA" id="ARBA00022505"/>
    </source>
</evidence>
<sequence length="783" mass="82682">MSADGGHRRLVGARVRRLEDPALLRGRGRYVGDIAPAGMLHAAFVRSQHAHALIKSIDVTAARALEGVHAVYTAADLAHHLKHPRIPVGMPSGAIRHVLDPEVLTSREVCHVGEALALVVAESRSIAEDAAGLVDIDYEVLPPVVDPVAGLTNGAPQARLDCADNLAAAFRVNYGDCDSAFNKAAVVITEHFELHKGGGHSIEGRGLLAQFDGGLDQLVVFDSTQMPHRAKALIATMLGLAEYRVRVVAPDVGGGFGPKFVFYPEEVAIPLAAMLLRRPVRWLEDGYERFTATTQERDQVWDISAAADAEGHLLGVRGTLVHDHGAYTPYGIALPGNSATNFIGPYVLPAFDLDLKLVITNMIPATPTRGAGRPQGTFVMERLLDRLAERLGLDRAEVRRRNLIVPRQMPYVTGVKTRDGGTMTYDSGDYPRCQADALQKAGWADFPARQRAARAQGRYLGIGLSNYVEGTGRGPFEAAGVRIGPSGRIVITTGATAQGQGTATILAQICADELGVDMSMIDVIAGDTAATAVGLGAFASRQAATAGPAVLAASRTVKEKILAAATSQLEVAPADLILRDGRVEVAGAPGSGTTIAALAQALQGLPGYALPGGLEPGLGADAIFSVNAITYSNGTHVVEVEVDPDTGAVKLLRYVVVHDCGRLINPTLVEGQILGGVVHGIGQALYEWMRYGEDGQPLTTQYADYLLPIANCVPPIEITHLESPTPLNPLGVKGAGESGTIPAAAAIASAVEDALRPFDAKIYQLPITPMRVRAALSKSQRRN</sequence>
<dbReference type="Pfam" id="PF01315">
    <property type="entry name" value="Ald_Xan_dh_C"/>
    <property type="match status" value="1"/>
</dbReference>
<keyword evidence="5" id="KW-1185">Reference proteome</keyword>
<dbReference type="InterPro" id="IPR000674">
    <property type="entry name" value="Ald_Oxase/Xan_DH_a/b"/>
</dbReference>
<dbReference type="GO" id="GO:0016491">
    <property type="term" value="F:oxidoreductase activity"/>
    <property type="evidence" value="ECO:0007669"/>
    <property type="project" value="UniProtKB-KW"/>
</dbReference>
<gene>
    <name evidence="4" type="ORF">DW352_10750</name>
</gene>
<reference evidence="4 5" key="1">
    <citation type="submission" date="2018-07" db="EMBL/GenBank/DDBJ databases">
        <authorList>
            <person name="Quirk P.G."/>
            <person name="Krulwich T.A."/>
        </authorList>
    </citation>
    <scope>NUCLEOTIDE SEQUENCE [LARGE SCALE GENOMIC DNA]</scope>
    <source>
        <strain evidence="4 5">CC-BB4</strain>
    </source>
</reference>
<dbReference type="AlphaFoldDB" id="A0A345ZVK0"/>
<organism evidence="4 5">
    <name type="scientific">Pseudolabrys taiwanensis</name>
    <dbReference type="NCBI Taxonomy" id="331696"/>
    <lineage>
        <taxon>Bacteria</taxon>
        <taxon>Pseudomonadati</taxon>
        <taxon>Pseudomonadota</taxon>
        <taxon>Alphaproteobacteria</taxon>
        <taxon>Hyphomicrobiales</taxon>
        <taxon>Xanthobacteraceae</taxon>
        <taxon>Pseudolabrys</taxon>
    </lineage>
</organism>
<dbReference type="InterPro" id="IPR008274">
    <property type="entry name" value="AldOxase/xan_DH_MoCoBD1"/>
</dbReference>
<name>A0A345ZVK0_9HYPH</name>
<evidence type="ECO:0000256" key="2">
    <source>
        <dbReference type="ARBA" id="ARBA00023002"/>
    </source>
</evidence>
<dbReference type="Pfam" id="PF20256">
    <property type="entry name" value="MoCoBD_2"/>
    <property type="match status" value="1"/>
</dbReference>
<feature type="domain" description="Aldehyde oxidase/xanthine dehydrogenase a/b hammerhead" evidence="3">
    <location>
        <begin position="25"/>
        <end position="142"/>
    </location>
</feature>
<dbReference type="InterPro" id="IPR037165">
    <property type="entry name" value="AldOxase/xan_DH_Mopterin-bd_sf"/>
</dbReference>
<dbReference type="PANTHER" id="PTHR11908:SF132">
    <property type="entry name" value="ALDEHYDE OXIDASE 1-RELATED"/>
    <property type="match status" value="1"/>
</dbReference>
<dbReference type="RefSeq" id="WP_115691087.1">
    <property type="nucleotide sequence ID" value="NZ_CP031417.1"/>
</dbReference>
<dbReference type="SUPFAM" id="SSF54665">
    <property type="entry name" value="CO dehydrogenase molybdoprotein N-domain-like"/>
    <property type="match status" value="1"/>
</dbReference>
<dbReference type="Pfam" id="PF02738">
    <property type="entry name" value="MoCoBD_1"/>
    <property type="match status" value="1"/>
</dbReference>
<evidence type="ECO:0000313" key="5">
    <source>
        <dbReference type="Proteomes" id="UP000254889"/>
    </source>
</evidence>
<keyword evidence="2" id="KW-0560">Oxidoreductase</keyword>
<dbReference type="InterPro" id="IPR016208">
    <property type="entry name" value="Ald_Oxase/xanthine_DH-like"/>
</dbReference>
<dbReference type="OrthoDB" id="9763985at2"/>
<proteinExistence type="predicted"/>
<dbReference type="SUPFAM" id="SSF56003">
    <property type="entry name" value="Molybdenum cofactor-binding domain"/>
    <property type="match status" value="1"/>
</dbReference>
<dbReference type="Gene3D" id="3.90.1170.50">
    <property type="entry name" value="Aldehyde oxidase/xanthine dehydrogenase, a/b hammerhead"/>
    <property type="match status" value="1"/>
</dbReference>
<dbReference type="KEGG" id="ptaw:DW352_10750"/>
<evidence type="ECO:0000259" key="3">
    <source>
        <dbReference type="SMART" id="SM01008"/>
    </source>
</evidence>
<dbReference type="Gene3D" id="3.30.365.10">
    <property type="entry name" value="Aldehyde oxidase/xanthine dehydrogenase, molybdopterin binding domain"/>
    <property type="match status" value="4"/>
</dbReference>
<dbReference type="PANTHER" id="PTHR11908">
    <property type="entry name" value="XANTHINE DEHYDROGENASE"/>
    <property type="match status" value="1"/>
</dbReference>
<evidence type="ECO:0000313" key="4">
    <source>
        <dbReference type="EMBL" id="AXK80947.1"/>
    </source>
</evidence>
<protein>
    <submittedName>
        <fullName evidence="4">Xanthine dehydrogenase family protein molybdopterin-binding subunit</fullName>
    </submittedName>
</protein>
<dbReference type="Proteomes" id="UP000254889">
    <property type="component" value="Chromosome"/>
</dbReference>
<dbReference type="InterPro" id="IPR036856">
    <property type="entry name" value="Ald_Oxase/Xan_DH_a/b_sf"/>
</dbReference>
<accession>A0A345ZVK0</accession>
<dbReference type="EMBL" id="CP031417">
    <property type="protein sequence ID" value="AXK80947.1"/>
    <property type="molecule type" value="Genomic_DNA"/>
</dbReference>
<dbReference type="InterPro" id="IPR046867">
    <property type="entry name" value="AldOxase/xan_DH_MoCoBD2"/>
</dbReference>
<dbReference type="GO" id="GO:0005506">
    <property type="term" value="F:iron ion binding"/>
    <property type="evidence" value="ECO:0007669"/>
    <property type="project" value="InterPro"/>
</dbReference>
<keyword evidence="1" id="KW-0500">Molybdenum</keyword>